<dbReference type="AlphaFoldDB" id="A0A2K0SYI1"/>
<reference evidence="2 3" key="1">
    <citation type="submission" date="2017-02" db="EMBL/GenBank/DDBJ databases">
        <title>Genomes of Trichoderma spp. with biocontrol activity.</title>
        <authorList>
            <person name="Gardiner D."/>
            <person name="Kazan K."/>
            <person name="Vos C."/>
            <person name="Harvey P."/>
        </authorList>
    </citation>
    <scope>NUCLEOTIDE SEQUENCE [LARGE SCALE GENOMIC DNA]</scope>
    <source>
        <strain evidence="2 3">A5MH</strain>
    </source>
</reference>
<feature type="region of interest" description="Disordered" evidence="1">
    <location>
        <begin position="230"/>
        <end position="250"/>
    </location>
</feature>
<evidence type="ECO:0000256" key="1">
    <source>
        <dbReference type="SAM" id="MobiDB-lite"/>
    </source>
</evidence>
<dbReference type="OrthoDB" id="755951at2759"/>
<evidence type="ECO:0000313" key="3">
    <source>
        <dbReference type="Proteomes" id="UP000236546"/>
    </source>
</evidence>
<sequence length="250" mass="27463">MGIDVSGILSVAQSEAVSERCETLRRAFEARALVLSYGTPGSKMEMEEVSRGYSQLLKQAPWWEGCAIFLEVKCTSRVGDSPEQYSIFDDIMDSSDTVAIRCEGPVSELDFHALVRCSDAAIFSFAPGGPMTAALEYFVCQPRGEKRPIVSDLNPIGYQVPGMIQYRQGDYDSIARTIDYTLQLPGGLWMGNPGTPRLEDYDVGIFNTAEWWAKAVLRDLMKNLLRGCRSAGTSDTDVRGSRSPEAFAGA</sequence>
<protein>
    <submittedName>
        <fullName evidence="2">Uncharacterized protein</fullName>
    </submittedName>
</protein>
<gene>
    <name evidence="2" type="ORF">TGAMA5MH_09691</name>
</gene>
<dbReference type="Proteomes" id="UP000236546">
    <property type="component" value="Unassembled WGS sequence"/>
</dbReference>
<comment type="caution">
    <text evidence="2">The sequence shown here is derived from an EMBL/GenBank/DDBJ whole genome shotgun (WGS) entry which is preliminary data.</text>
</comment>
<proteinExistence type="predicted"/>
<accession>A0A2K0SYI1</accession>
<dbReference type="SUPFAM" id="SSF53756">
    <property type="entry name" value="UDP-Glycosyltransferase/glycogen phosphorylase"/>
    <property type="match status" value="1"/>
</dbReference>
<dbReference type="EMBL" id="MTYH01000105">
    <property type="protein sequence ID" value="PNP38333.1"/>
    <property type="molecule type" value="Genomic_DNA"/>
</dbReference>
<evidence type="ECO:0000313" key="2">
    <source>
        <dbReference type="EMBL" id="PNP38333.1"/>
    </source>
</evidence>
<dbReference type="Gene3D" id="3.40.50.2000">
    <property type="entry name" value="Glycogen Phosphorylase B"/>
    <property type="match status" value="1"/>
</dbReference>
<name>A0A2K0SYI1_9HYPO</name>
<organism evidence="2 3">
    <name type="scientific">Trichoderma gamsii</name>
    <dbReference type="NCBI Taxonomy" id="398673"/>
    <lineage>
        <taxon>Eukaryota</taxon>
        <taxon>Fungi</taxon>
        <taxon>Dikarya</taxon>
        <taxon>Ascomycota</taxon>
        <taxon>Pezizomycotina</taxon>
        <taxon>Sordariomycetes</taxon>
        <taxon>Hypocreomycetidae</taxon>
        <taxon>Hypocreales</taxon>
        <taxon>Hypocreaceae</taxon>
        <taxon>Trichoderma</taxon>
    </lineage>
</organism>